<keyword evidence="4" id="KW-0808">Transferase</keyword>
<evidence type="ECO:0000256" key="4">
    <source>
        <dbReference type="ARBA" id="ARBA00022679"/>
    </source>
</evidence>
<protein>
    <submittedName>
        <fullName evidence="7">Glycosyltransferase</fullName>
    </submittedName>
</protein>
<dbReference type="SUPFAM" id="SSF53448">
    <property type="entry name" value="Nucleotide-diphospho-sugar transferases"/>
    <property type="match status" value="1"/>
</dbReference>
<feature type="domain" description="Glycosyltransferase 2-like" evidence="6">
    <location>
        <begin position="14"/>
        <end position="139"/>
    </location>
</feature>
<dbReference type="Gene3D" id="3.90.550.10">
    <property type="entry name" value="Spore Coat Polysaccharide Biosynthesis Protein SpsA, Chain A"/>
    <property type="match status" value="1"/>
</dbReference>
<evidence type="ECO:0000256" key="2">
    <source>
        <dbReference type="ARBA" id="ARBA00022475"/>
    </source>
</evidence>
<name>A0ABW9Y224_9RHOB</name>
<dbReference type="PANTHER" id="PTHR43646:SF2">
    <property type="entry name" value="GLYCOSYLTRANSFERASE 2-LIKE DOMAIN-CONTAINING PROTEIN"/>
    <property type="match status" value="1"/>
</dbReference>
<dbReference type="PANTHER" id="PTHR43646">
    <property type="entry name" value="GLYCOSYLTRANSFERASE"/>
    <property type="match status" value="1"/>
</dbReference>
<dbReference type="CDD" id="cd00761">
    <property type="entry name" value="Glyco_tranf_GTA_type"/>
    <property type="match status" value="1"/>
</dbReference>
<evidence type="ECO:0000259" key="6">
    <source>
        <dbReference type="Pfam" id="PF00535"/>
    </source>
</evidence>
<comment type="caution">
    <text evidence="7">The sequence shown here is derived from an EMBL/GenBank/DDBJ whole genome shotgun (WGS) entry which is preliminary data.</text>
</comment>
<gene>
    <name evidence="7" type="ORF">GU920_03370</name>
</gene>
<proteinExistence type="predicted"/>
<dbReference type="RefSeq" id="WP_161766505.1">
    <property type="nucleotide sequence ID" value="NZ_JAAATW010000001.1"/>
</dbReference>
<reference evidence="8" key="1">
    <citation type="submission" date="2020-01" db="EMBL/GenBank/DDBJ databases">
        <title>Sphingomonas sp. strain CSW-10.</title>
        <authorList>
            <person name="Chen W.-M."/>
        </authorList>
    </citation>
    <scope>NUCLEOTIDE SEQUENCE [LARGE SCALE GENOMIC DNA]</scope>
    <source>
        <strain evidence="8">CCP-1</strain>
    </source>
</reference>
<dbReference type="InterPro" id="IPR001173">
    <property type="entry name" value="Glyco_trans_2-like"/>
</dbReference>
<keyword evidence="5" id="KW-0472">Membrane</keyword>
<evidence type="ECO:0000256" key="1">
    <source>
        <dbReference type="ARBA" id="ARBA00004236"/>
    </source>
</evidence>
<dbReference type="InterPro" id="IPR029044">
    <property type="entry name" value="Nucleotide-diphossugar_trans"/>
</dbReference>
<dbReference type="Proteomes" id="UP001517376">
    <property type="component" value="Unassembled WGS sequence"/>
</dbReference>
<evidence type="ECO:0000313" key="8">
    <source>
        <dbReference type="Proteomes" id="UP001517376"/>
    </source>
</evidence>
<organism evidence="7 8">
    <name type="scientific">Paragemmobacter ruber</name>
    <dbReference type="NCBI Taxonomy" id="1985673"/>
    <lineage>
        <taxon>Bacteria</taxon>
        <taxon>Pseudomonadati</taxon>
        <taxon>Pseudomonadota</taxon>
        <taxon>Alphaproteobacteria</taxon>
        <taxon>Rhodobacterales</taxon>
        <taxon>Paracoccaceae</taxon>
        <taxon>Paragemmobacter</taxon>
    </lineage>
</organism>
<comment type="subcellular location">
    <subcellularLocation>
        <location evidence="1">Cell membrane</location>
    </subcellularLocation>
</comment>
<dbReference type="Pfam" id="PF00535">
    <property type="entry name" value="Glycos_transf_2"/>
    <property type="match status" value="1"/>
</dbReference>
<keyword evidence="8" id="KW-1185">Reference proteome</keyword>
<keyword evidence="3" id="KW-0328">Glycosyltransferase</keyword>
<keyword evidence="2" id="KW-1003">Cell membrane</keyword>
<evidence type="ECO:0000256" key="3">
    <source>
        <dbReference type="ARBA" id="ARBA00022676"/>
    </source>
</evidence>
<dbReference type="EMBL" id="JAAATW010000001">
    <property type="protein sequence ID" value="NBE06557.1"/>
    <property type="molecule type" value="Genomic_DNA"/>
</dbReference>
<accession>A0ABW9Y224</accession>
<evidence type="ECO:0000313" key="7">
    <source>
        <dbReference type="EMBL" id="NBE06557.1"/>
    </source>
</evidence>
<evidence type="ECO:0000256" key="5">
    <source>
        <dbReference type="ARBA" id="ARBA00023136"/>
    </source>
</evidence>
<sequence length="285" mass="30505">MKQPDPEPAAPALSVIIAARNEAAYIDRCLQALAAQEDVAGGVQVVVAANACTDATVALARAHAPAFAARGWTLAVLDLPQGGKLGALAAGEVAATGRALAYLDADVICDPPLLGQLARALDTPAPRYATGTLAVTRARSAITRAYARIWTRLPFVQGGAVGAGLFAMNRAGRARWGDWPAIISDDTFARLHFTPAERIEVPARYHWPMVEGMANLIRVRRRQDAGVHQIARLYPDLPRNESKAPLTRAHLLRLALTDPLGLATYLTVHVAVRLRPASADWTRGR</sequence>